<dbReference type="EMBL" id="PXOA01000417">
    <property type="protein sequence ID" value="RFU75654.1"/>
    <property type="molecule type" value="Genomic_DNA"/>
</dbReference>
<accession>A0A395NI89</accession>
<reference evidence="3 4" key="1">
    <citation type="journal article" date="2018" name="PLoS Pathog.">
        <title>Evolution of structural diversity of trichothecenes, a family of toxins produced by plant pathogenic and entomopathogenic fungi.</title>
        <authorList>
            <person name="Proctor R.H."/>
            <person name="McCormick S.P."/>
            <person name="Kim H.S."/>
            <person name="Cardoza R.E."/>
            <person name="Stanley A.M."/>
            <person name="Lindo L."/>
            <person name="Kelly A."/>
            <person name="Brown D.W."/>
            <person name="Lee T."/>
            <person name="Vaughan M.M."/>
            <person name="Alexander N.J."/>
            <person name="Busman M."/>
            <person name="Gutierrez S."/>
        </authorList>
    </citation>
    <scope>NUCLEOTIDE SEQUENCE [LARGE SCALE GENOMIC DNA]</scope>
    <source>
        <strain evidence="3 4">IBT 40837</strain>
    </source>
</reference>
<dbReference type="Proteomes" id="UP000266272">
    <property type="component" value="Unassembled WGS sequence"/>
</dbReference>
<dbReference type="OrthoDB" id="538223at2759"/>
<proteinExistence type="predicted"/>
<protein>
    <recommendedName>
        <fullName evidence="2">Nephrocystin 3-like N-terminal domain-containing protein</fullName>
    </recommendedName>
</protein>
<evidence type="ECO:0000256" key="1">
    <source>
        <dbReference type="ARBA" id="ARBA00022737"/>
    </source>
</evidence>
<name>A0A395NI89_TRIAR</name>
<comment type="caution">
    <text evidence="3">The sequence shown here is derived from an EMBL/GenBank/DDBJ whole genome shotgun (WGS) entry which is preliminary data.</text>
</comment>
<feature type="domain" description="Nephrocystin 3-like N-terminal" evidence="2">
    <location>
        <begin position="70"/>
        <end position="113"/>
    </location>
</feature>
<evidence type="ECO:0000313" key="3">
    <source>
        <dbReference type="EMBL" id="RFU75654.1"/>
    </source>
</evidence>
<evidence type="ECO:0000313" key="4">
    <source>
        <dbReference type="Proteomes" id="UP000266272"/>
    </source>
</evidence>
<keyword evidence="4" id="KW-1185">Reference proteome</keyword>
<keyword evidence="1" id="KW-0677">Repeat</keyword>
<evidence type="ECO:0000259" key="2">
    <source>
        <dbReference type="Pfam" id="PF24883"/>
    </source>
</evidence>
<dbReference type="Pfam" id="PF24883">
    <property type="entry name" value="NPHP3_N"/>
    <property type="match status" value="1"/>
</dbReference>
<sequence length="173" mass="19607">MDNFCDILENHIGHNASIIQGDVQGNVCYTNFRNGHSLTAPSFEKVSATDLAHDKQRIMTLKGPFFYEAFSWILNQHDFKRWREANTGVFWTKGDPGKGKTMLLCGNIEELEKVLRARPALTSDIQGEWEAAPKDHCTGPNAWFSLRGVFEAVIKHQELMNPVRIVDALDECE</sequence>
<dbReference type="AlphaFoldDB" id="A0A395NI89"/>
<gene>
    <name evidence="3" type="ORF">TARUN_6589</name>
</gene>
<organism evidence="3 4">
    <name type="scientific">Trichoderma arundinaceum</name>
    <dbReference type="NCBI Taxonomy" id="490622"/>
    <lineage>
        <taxon>Eukaryota</taxon>
        <taxon>Fungi</taxon>
        <taxon>Dikarya</taxon>
        <taxon>Ascomycota</taxon>
        <taxon>Pezizomycotina</taxon>
        <taxon>Sordariomycetes</taxon>
        <taxon>Hypocreomycetidae</taxon>
        <taxon>Hypocreales</taxon>
        <taxon>Hypocreaceae</taxon>
        <taxon>Trichoderma</taxon>
    </lineage>
</organism>
<dbReference type="InterPro" id="IPR056884">
    <property type="entry name" value="NPHP3-like_N"/>
</dbReference>
<dbReference type="STRING" id="490622.A0A395NI89"/>